<protein>
    <submittedName>
        <fullName evidence="3">Nuclease HARBI1</fullName>
    </submittedName>
</protein>
<feature type="region of interest" description="Disordered" evidence="1">
    <location>
        <begin position="62"/>
        <end position="81"/>
    </location>
</feature>
<gene>
    <name evidence="3" type="primary">LOC123730435</name>
</gene>
<keyword evidence="2" id="KW-1185">Reference proteome</keyword>
<accession>A0ABM3DWC3</accession>
<evidence type="ECO:0000313" key="2">
    <source>
        <dbReference type="Proteomes" id="UP001652741"/>
    </source>
</evidence>
<reference evidence="3" key="1">
    <citation type="submission" date="2025-08" db="UniProtKB">
        <authorList>
            <consortium name="RefSeq"/>
        </authorList>
    </citation>
    <scope>IDENTIFICATION</scope>
</reference>
<proteinExistence type="predicted"/>
<dbReference type="Proteomes" id="UP001652741">
    <property type="component" value="Chromosome ssa24"/>
</dbReference>
<dbReference type="RefSeq" id="XP_045563101.1">
    <property type="nucleotide sequence ID" value="XM_045707145.1"/>
</dbReference>
<evidence type="ECO:0000313" key="3">
    <source>
        <dbReference type="RefSeq" id="XP_045563101.1"/>
    </source>
</evidence>
<sequence length="95" mass="10942">MRYNLTHCRTRPVVDRIIGLLKGRWLCLDASGGKLLYKPEKVRGIILAYDVRHNIALRHGIRMDPQEPPNLPPNGAPAPPDAVRRRWQLMQRLVD</sequence>
<name>A0ABM3DWC3_SALSA</name>
<evidence type="ECO:0000256" key="1">
    <source>
        <dbReference type="SAM" id="MobiDB-lite"/>
    </source>
</evidence>
<dbReference type="GeneID" id="123730435"/>
<feature type="compositionally biased region" description="Pro residues" evidence="1">
    <location>
        <begin position="66"/>
        <end position="80"/>
    </location>
</feature>
<organism evidence="2 3">
    <name type="scientific">Salmo salar</name>
    <name type="common">Atlantic salmon</name>
    <dbReference type="NCBI Taxonomy" id="8030"/>
    <lineage>
        <taxon>Eukaryota</taxon>
        <taxon>Metazoa</taxon>
        <taxon>Chordata</taxon>
        <taxon>Craniata</taxon>
        <taxon>Vertebrata</taxon>
        <taxon>Euteleostomi</taxon>
        <taxon>Actinopterygii</taxon>
        <taxon>Neopterygii</taxon>
        <taxon>Teleostei</taxon>
        <taxon>Protacanthopterygii</taxon>
        <taxon>Salmoniformes</taxon>
        <taxon>Salmonidae</taxon>
        <taxon>Salmoninae</taxon>
        <taxon>Salmo</taxon>
    </lineage>
</organism>